<evidence type="ECO:0000313" key="5">
    <source>
        <dbReference type="Proteomes" id="UP001566204"/>
    </source>
</evidence>
<reference evidence="3 4" key="1">
    <citation type="submission" date="2019-05" db="EMBL/GenBank/DDBJ databases">
        <authorList>
            <consortium name="Pathogen Informatics"/>
        </authorList>
    </citation>
    <scope>NUCLEOTIDE SEQUENCE [LARGE SCALE GENOMIC DNA]</scope>
    <source>
        <strain evidence="3 4">NCTC11429</strain>
    </source>
</reference>
<name>A0A4U9VVG8_9SPHI</name>
<dbReference type="RefSeq" id="WP_138096970.1">
    <property type="nucleotide sequence ID" value="NZ_CP141191.1"/>
</dbReference>
<dbReference type="PROSITE" id="PS51257">
    <property type="entry name" value="PROKAR_LIPOPROTEIN"/>
    <property type="match status" value="1"/>
</dbReference>
<evidence type="ECO:0000313" key="2">
    <source>
        <dbReference type="EMBL" id="MEZ0452988.1"/>
    </source>
</evidence>
<protein>
    <recommendedName>
        <fullName evidence="6">Lipoprotein</fullName>
    </recommendedName>
</protein>
<reference evidence="2 5" key="2">
    <citation type="submission" date="2024-06" db="EMBL/GenBank/DDBJ databases">
        <title>Soil Sphingobacterium thalpophilum.</title>
        <authorList>
            <person name="Yang J."/>
            <person name="Li J."/>
        </authorList>
    </citation>
    <scope>NUCLEOTIDE SEQUENCE [LARGE SCALE GENOMIC DNA]</scope>
    <source>
        <strain evidence="2 5">22g91tb</strain>
    </source>
</reference>
<dbReference type="Proteomes" id="UP001566204">
    <property type="component" value="Unassembled WGS sequence"/>
</dbReference>
<evidence type="ECO:0000313" key="4">
    <source>
        <dbReference type="Proteomes" id="UP000308196"/>
    </source>
</evidence>
<sequence>MTRISMILPFVTSIVLVMACDNQTPQQKAEDRMQHAEEKAALASEDAMATAEDAAAKNTEAVVYANIAAANEAVANIPAPVLSNEEAKKLYKKLGRTIVDRINVKTAAEAMDKEHAITEIKNELLNKLQSGKITQEDVDQIRKYLADCLVAAQSTR</sequence>
<dbReference type="KEGG" id="stha:NCTC11429_04144"/>
<dbReference type="EMBL" id="LR590484">
    <property type="protein sequence ID" value="VTR50623.1"/>
    <property type="molecule type" value="Genomic_DNA"/>
</dbReference>
<feature type="chain" id="PRO_5020490032" description="Lipoprotein" evidence="1">
    <location>
        <begin position="20"/>
        <end position="156"/>
    </location>
</feature>
<gene>
    <name evidence="2" type="ORF">ABTW24_15430</name>
    <name evidence="3" type="ORF">NCTC11429_04144</name>
</gene>
<dbReference type="Proteomes" id="UP000308196">
    <property type="component" value="Chromosome"/>
</dbReference>
<keyword evidence="5" id="KW-1185">Reference proteome</keyword>
<accession>A0A4U9VVG8</accession>
<evidence type="ECO:0008006" key="6">
    <source>
        <dbReference type="Google" id="ProtNLM"/>
    </source>
</evidence>
<dbReference type="GeneID" id="78464757"/>
<dbReference type="STRING" id="1123265.GCA_000686625_02388"/>
<proteinExistence type="predicted"/>
<evidence type="ECO:0000256" key="1">
    <source>
        <dbReference type="SAM" id="SignalP"/>
    </source>
</evidence>
<dbReference type="AlphaFoldDB" id="A0A4U9VVG8"/>
<organism evidence="3 4">
    <name type="scientific">Sphingobacterium thalpophilum</name>
    <dbReference type="NCBI Taxonomy" id="259"/>
    <lineage>
        <taxon>Bacteria</taxon>
        <taxon>Pseudomonadati</taxon>
        <taxon>Bacteroidota</taxon>
        <taxon>Sphingobacteriia</taxon>
        <taxon>Sphingobacteriales</taxon>
        <taxon>Sphingobacteriaceae</taxon>
        <taxon>Sphingobacterium</taxon>
    </lineage>
</organism>
<dbReference type="EMBL" id="JBEOQB010000004">
    <property type="protein sequence ID" value="MEZ0452988.1"/>
    <property type="molecule type" value="Genomic_DNA"/>
</dbReference>
<keyword evidence="1" id="KW-0732">Signal</keyword>
<evidence type="ECO:0000313" key="3">
    <source>
        <dbReference type="EMBL" id="VTR50623.1"/>
    </source>
</evidence>
<feature type="signal peptide" evidence="1">
    <location>
        <begin position="1"/>
        <end position="19"/>
    </location>
</feature>